<keyword evidence="7" id="KW-1185">Reference proteome</keyword>
<dbReference type="SUPFAM" id="SSF46458">
    <property type="entry name" value="Globin-like"/>
    <property type="match status" value="1"/>
</dbReference>
<dbReference type="InterPro" id="IPR000160">
    <property type="entry name" value="GGDEF_dom"/>
</dbReference>
<evidence type="ECO:0000313" key="6">
    <source>
        <dbReference type="EMBL" id="MDM7859834.1"/>
    </source>
</evidence>
<dbReference type="CDD" id="cd01949">
    <property type="entry name" value="GGDEF"/>
    <property type="match status" value="1"/>
</dbReference>
<evidence type="ECO:0000313" key="7">
    <source>
        <dbReference type="Proteomes" id="UP001234343"/>
    </source>
</evidence>
<evidence type="ECO:0000259" key="5">
    <source>
        <dbReference type="PROSITE" id="PS50887"/>
    </source>
</evidence>
<feature type="domain" description="GGDEF" evidence="5">
    <location>
        <begin position="321"/>
        <end position="451"/>
    </location>
</feature>
<dbReference type="SMART" id="SM00267">
    <property type="entry name" value="GGDEF"/>
    <property type="match status" value="1"/>
</dbReference>
<dbReference type="SUPFAM" id="SSF55073">
    <property type="entry name" value="Nucleotide cyclase"/>
    <property type="match status" value="1"/>
</dbReference>
<dbReference type="InterPro" id="IPR044398">
    <property type="entry name" value="Globin-sensor_dom"/>
</dbReference>
<dbReference type="InterPro" id="IPR050469">
    <property type="entry name" value="Diguanylate_Cyclase"/>
</dbReference>
<evidence type="ECO:0000256" key="1">
    <source>
        <dbReference type="ARBA" id="ARBA00012528"/>
    </source>
</evidence>
<dbReference type="InterPro" id="IPR009050">
    <property type="entry name" value="Globin-like_sf"/>
</dbReference>
<dbReference type="Pfam" id="PF21118">
    <property type="entry name" value="DosC_2nd"/>
    <property type="match status" value="1"/>
</dbReference>
<protein>
    <recommendedName>
        <fullName evidence="2">Diguanylate cyclase DosC</fullName>
        <ecNumber evidence="1">2.7.7.65</ecNumber>
    </recommendedName>
    <alternativeName>
        <fullName evidence="3">Direct oxygen-sensing cyclase</fullName>
    </alternativeName>
</protein>
<dbReference type="Proteomes" id="UP001234343">
    <property type="component" value="Unassembled WGS sequence"/>
</dbReference>
<dbReference type="PROSITE" id="PS50887">
    <property type="entry name" value="GGDEF"/>
    <property type="match status" value="1"/>
</dbReference>
<dbReference type="InterPro" id="IPR043128">
    <property type="entry name" value="Rev_trsase/Diguanyl_cyclase"/>
</dbReference>
<evidence type="ECO:0000256" key="3">
    <source>
        <dbReference type="ARBA" id="ARBA00029839"/>
    </source>
</evidence>
<dbReference type="Gene3D" id="3.30.70.270">
    <property type="match status" value="1"/>
</dbReference>
<comment type="caution">
    <text evidence="6">The sequence shown here is derived from an EMBL/GenBank/DDBJ whole genome shotgun (WGS) entry which is preliminary data.</text>
</comment>
<gene>
    <name evidence="6" type="ORF">QTP81_04370</name>
</gene>
<dbReference type="PANTHER" id="PTHR45138:SF9">
    <property type="entry name" value="DIGUANYLATE CYCLASE DGCM-RELATED"/>
    <property type="match status" value="1"/>
</dbReference>
<dbReference type="PANTHER" id="PTHR45138">
    <property type="entry name" value="REGULATORY COMPONENTS OF SENSORY TRANSDUCTION SYSTEM"/>
    <property type="match status" value="1"/>
</dbReference>
<dbReference type="RefSeq" id="WP_289363991.1">
    <property type="nucleotide sequence ID" value="NZ_JAUCBP010000006.1"/>
</dbReference>
<dbReference type="InterPro" id="IPR048442">
    <property type="entry name" value="DosC_2nd"/>
</dbReference>
<dbReference type="Pfam" id="PF11563">
    <property type="entry name" value="Protoglobin"/>
    <property type="match status" value="1"/>
</dbReference>
<evidence type="ECO:0000256" key="4">
    <source>
        <dbReference type="ARBA" id="ARBA00034247"/>
    </source>
</evidence>
<dbReference type="NCBIfam" id="TIGR00254">
    <property type="entry name" value="GGDEF"/>
    <property type="match status" value="1"/>
</dbReference>
<organism evidence="6 7">
    <name type="scientific">Alteromonas arenosi</name>
    <dbReference type="NCBI Taxonomy" id="3055817"/>
    <lineage>
        <taxon>Bacteria</taxon>
        <taxon>Pseudomonadati</taxon>
        <taxon>Pseudomonadota</taxon>
        <taxon>Gammaproteobacteria</taxon>
        <taxon>Alteromonadales</taxon>
        <taxon>Alteromonadaceae</taxon>
        <taxon>Alteromonas/Salinimonas group</taxon>
        <taxon>Alteromonas</taxon>
    </lineage>
</organism>
<accession>A0ABT7SV09</accession>
<dbReference type="InterPro" id="IPR029787">
    <property type="entry name" value="Nucleotide_cyclase"/>
</dbReference>
<name>A0ABT7SV09_9ALTE</name>
<dbReference type="Gene3D" id="1.10.490.10">
    <property type="entry name" value="Globins"/>
    <property type="match status" value="1"/>
</dbReference>
<dbReference type="Pfam" id="PF00990">
    <property type="entry name" value="GGDEF"/>
    <property type="match status" value="1"/>
</dbReference>
<proteinExistence type="predicted"/>
<reference evidence="6 7" key="1">
    <citation type="submission" date="2023-06" db="EMBL/GenBank/DDBJ databases">
        <title>Alteromonas sp. ASW11-36 isolated from intertidal sand.</title>
        <authorList>
            <person name="Li Y."/>
        </authorList>
    </citation>
    <scope>NUCLEOTIDE SEQUENCE [LARGE SCALE GENOMIC DNA]</scope>
    <source>
        <strain evidence="6 7">ASW11-36</strain>
    </source>
</reference>
<dbReference type="EMBL" id="JAUCBP010000006">
    <property type="protein sequence ID" value="MDM7859834.1"/>
    <property type="molecule type" value="Genomic_DNA"/>
</dbReference>
<dbReference type="EC" id="2.7.7.65" evidence="1"/>
<dbReference type="InterPro" id="IPR012292">
    <property type="entry name" value="Globin/Proto"/>
</dbReference>
<evidence type="ECO:0000256" key="2">
    <source>
        <dbReference type="ARBA" id="ARBA00015125"/>
    </source>
</evidence>
<sequence length="451" mass="51464">MARRSFQQLFSNTKPETIDLVSSVMHRFSEDIASEFYDAMLESKESEVYLKHALVERNLSVSFARWAATLFCVVTDFDSEKLEQGHKKIGQIHARIGIPMRLVDYGMQVVKDFCFRVFLEHTKEQEKVPGAIIYINNLLDTALSTINESYLEVTISNERNSQLLRLKMASADLNVECERVRSDLLVWSRDILSHILSGSKDSYIEISNISQTNFGLWFNHKAVFYFSDCDEFSKIQNLLVELNTICQNYKMLTSGCDDADFIDFLRVFNSTVNEISWLLSQIIEKNTRENQSKDPLTNLLSRRYLDGILKREVEISIKQAQKFAVLLIDLDNFKGINDSYGHSAGDMVLRDVAALIQQCTRATDFNIRYGGEEILIVLTNISELQVRNRAEHIRETIASHAFVDGASRQISVTTSIGVAIHDGHPDYQRTIDIADEKLYAAKRGGKNKVEL</sequence>
<comment type="catalytic activity">
    <reaction evidence="4">
        <text>2 GTP = 3',3'-c-di-GMP + 2 diphosphate</text>
        <dbReference type="Rhea" id="RHEA:24898"/>
        <dbReference type="ChEBI" id="CHEBI:33019"/>
        <dbReference type="ChEBI" id="CHEBI:37565"/>
        <dbReference type="ChEBI" id="CHEBI:58805"/>
        <dbReference type="EC" id="2.7.7.65"/>
    </reaction>
</comment>